<dbReference type="OrthoDB" id="3071049at2759"/>
<gene>
    <name evidence="1" type="ORF">AAE3_LOCUS11685</name>
</gene>
<keyword evidence="2" id="KW-1185">Reference proteome</keyword>
<accession>A0A8S0XZA2</accession>
<comment type="caution">
    <text evidence="1">The sequence shown here is derived from an EMBL/GenBank/DDBJ whole genome shotgun (WGS) entry which is preliminary data.</text>
</comment>
<dbReference type="EMBL" id="CACVBS010000079">
    <property type="protein sequence ID" value="CAA7269481.1"/>
    <property type="molecule type" value="Genomic_DNA"/>
</dbReference>
<reference evidence="1 2" key="1">
    <citation type="submission" date="2020-01" db="EMBL/GenBank/DDBJ databases">
        <authorList>
            <person name="Gupta K D."/>
        </authorList>
    </citation>
    <scope>NUCLEOTIDE SEQUENCE [LARGE SCALE GENOMIC DNA]</scope>
</reference>
<dbReference type="Proteomes" id="UP000467700">
    <property type="component" value="Unassembled WGS sequence"/>
</dbReference>
<protein>
    <recommendedName>
        <fullName evidence="3">F-box domain-containing protein</fullName>
    </recommendedName>
</protein>
<dbReference type="Gene3D" id="1.20.1280.50">
    <property type="match status" value="1"/>
</dbReference>
<evidence type="ECO:0000313" key="1">
    <source>
        <dbReference type="EMBL" id="CAA7269481.1"/>
    </source>
</evidence>
<name>A0A8S0XZA2_CYCAE</name>
<sequence length="450" mass="51878">MATTLNESLEQKVGAVRDHNSKQAVARLPTEILCCIFSEYINVHFSRTPFESKTPLVSCFSNANPTLLSQVCSKWRAVAVNLPTLWSSIFISIPAESHIYLVQLWLQRARDQPLDITLDSSRDLSSTRKILRAIVLRSQYWRKVDIKLSHYLVWYLRKLVVPPLRCDALQSVRLILKESFAGDFDPRPFHNTELETQHLRSIWSFFYTSTCLQDVAWIGDTDPEVYFHEGTPRRLKRIDSSSSLSLDQEQMVEFLGFFPELTHLRAEVASASRQYIPKLGTPSRPLTHQHLHTLHLYTFIPLSLVFSHITLPSLSELLIASLFHDGTLFDPPVLENFFLRSNCQLQVLKYLNRDMPETCLLRLLELPQLQSLLWLGCAAVTTDLTISAFLQTTEHNVPKVLPRLENLFLYSSNAGYVLLSEMISYRASLVKDFNFDTELEYMRSTSPWFY</sequence>
<evidence type="ECO:0000313" key="2">
    <source>
        <dbReference type="Proteomes" id="UP000467700"/>
    </source>
</evidence>
<evidence type="ECO:0008006" key="3">
    <source>
        <dbReference type="Google" id="ProtNLM"/>
    </source>
</evidence>
<dbReference type="AlphaFoldDB" id="A0A8S0XZA2"/>
<organism evidence="1 2">
    <name type="scientific">Cyclocybe aegerita</name>
    <name type="common">Black poplar mushroom</name>
    <name type="synonym">Agrocybe aegerita</name>
    <dbReference type="NCBI Taxonomy" id="1973307"/>
    <lineage>
        <taxon>Eukaryota</taxon>
        <taxon>Fungi</taxon>
        <taxon>Dikarya</taxon>
        <taxon>Basidiomycota</taxon>
        <taxon>Agaricomycotina</taxon>
        <taxon>Agaricomycetes</taxon>
        <taxon>Agaricomycetidae</taxon>
        <taxon>Agaricales</taxon>
        <taxon>Agaricineae</taxon>
        <taxon>Bolbitiaceae</taxon>
        <taxon>Cyclocybe</taxon>
    </lineage>
</organism>
<proteinExistence type="predicted"/>